<dbReference type="PANTHER" id="PTHR46577:SF1">
    <property type="entry name" value="HTH-TYPE TRANSCRIPTIONAL REGULATORY PROTEIN GABR"/>
    <property type="match status" value="1"/>
</dbReference>
<dbReference type="EMBL" id="CP025781">
    <property type="protein sequence ID" value="QBC44761.1"/>
    <property type="molecule type" value="Genomic_DNA"/>
</dbReference>
<dbReference type="Gene3D" id="1.10.10.10">
    <property type="entry name" value="Winged helix-like DNA-binding domain superfamily/Winged helix DNA-binding domain"/>
    <property type="match status" value="1"/>
</dbReference>
<protein>
    <recommendedName>
        <fullName evidence="2">Putative 8-amino-7-oxononanoate synthase</fullName>
    </recommendedName>
</protein>
<dbReference type="PROSITE" id="PS50949">
    <property type="entry name" value="HTH_GNTR"/>
    <property type="match status" value="1"/>
</dbReference>
<dbReference type="PANTHER" id="PTHR46577">
    <property type="entry name" value="HTH-TYPE TRANSCRIPTIONAL REGULATORY PROTEIN GABR"/>
    <property type="match status" value="1"/>
</dbReference>
<evidence type="ECO:0000256" key="6">
    <source>
        <dbReference type="ARBA" id="ARBA00023163"/>
    </source>
</evidence>
<comment type="similarity">
    <text evidence="1">In the C-terminal section; belongs to the class-I pyridoxal-phosphate-dependent aminotransferase family.</text>
</comment>
<keyword evidence="9" id="KW-1185">Reference proteome</keyword>
<dbReference type="SMART" id="SM00345">
    <property type="entry name" value="HTH_GNTR"/>
    <property type="match status" value="1"/>
</dbReference>
<proteinExistence type="inferred from homology"/>
<keyword evidence="5" id="KW-0238">DNA-binding</keyword>
<dbReference type="InterPro" id="IPR004839">
    <property type="entry name" value="Aminotransferase_I/II_large"/>
</dbReference>
<dbReference type="AlphaFoldDB" id="A0A7G3GBR7"/>
<dbReference type="InterPro" id="IPR015424">
    <property type="entry name" value="PyrdxlP-dep_Trfase"/>
</dbReference>
<dbReference type="InterPro" id="IPR036390">
    <property type="entry name" value="WH_DNA-bd_sf"/>
</dbReference>
<dbReference type="GO" id="GO:0003677">
    <property type="term" value="F:DNA binding"/>
    <property type="evidence" value="ECO:0007669"/>
    <property type="project" value="UniProtKB-KW"/>
</dbReference>
<dbReference type="CDD" id="cd00609">
    <property type="entry name" value="AAT_like"/>
    <property type="match status" value="1"/>
</dbReference>
<evidence type="ECO:0000256" key="4">
    <source>
        <dbReference type="ARBA" id="ARBA00023015"/>
    </source>
</evidence>
<dbReference type="InterPro" id="IPR051446">
    <property type="entry name" value="HTH_trans_reg/aminotransferase"/>
</dbReference>
<dbReference type="InterPro" id="IPR015421">
    <property type="entry name" value="PyrdxlP-dep_Trfase_major"/>
</dbReference>
<dbReference type="GO" id="GO:0003700">
    <property type="term" value="F:DNA-binding transcription factor activity"/>
    <property type="evidence" value="ECO:0007669"/>
    <property type="project" value="InterPro"/>
</dbReference>
<dbReference type="CDD" id="cd07377">
    <property type="entry name" value="WHTH_GntR"/>
    <property type="match status" value="1"/>
</dbReference>
<dbReference type="Gene3D" id="3.40.640.10">
    <property type="entry name" value="Type I PLP-dependent aspartate aminotransferase-like (Major domain)"/>
    <property type="match status" value="1"/>
</dbReference>
<evidence type="ECO:0000256" key="5">
    <source>
        <dbReference type="ARBA" id="ARBA00023125"/>
    </source>
</evidence>
<dbReference type="InterPro" id="IPR036388">
    <property type="entry name" value="WH-like_DNA-bd_sf"/>
</dbReference>
<gene>
    <name evidence="8" type="ORF">C1H71_15285</name>
</gene>
<dbReference type="InterPro" id="IPR000524">
    <property type="entry name" value="Tscrpt_reg_HTH_GntR"/>
</dbReference>
<keyword evidence="8" id="KW-0808">Transferase</keyword>
<dbReference type="RefSeq" id="WP_130107282.1">
    <property type="nucleotide sequence ID" value="NZ_CP025781.1"/>
</dbReference>
<keyword evidence="8" id="KW-0032">Aminotransferase</keyword>
<sequence length="481" mass="52965">MDYALILAQYQRQHLAANYSRQRMLYEALRTAILSQQLLAATRLPATRQLSAELGIARNSVIYAYEQLASEGLVCADQRGTLVAPLSLSLPTSKAEIPQQGLSQRGRAFKTPFIDPDTLAAFTPGVPSLADFPHARWQRLIARSWRNIKPEQLAYGHAAGEPALREAIAGHLRAARGVVCDASQVFITDGTQNSLDLCARLFADAGDLAWIENPGYTGATNAFSTAQLLLRGIAVDQNGINPSPKDWQNHPPRLIYVTPSHQYPLGSVLSLERRLMLIRQAQAVGALIIEDDYDSEFRRDGPPLPAMQGLVPNSPVIYLGTFSKTLFPALRTGFMLVPLQFTQAVEAALAQCHPLGRQIEQIALAEFVRSGEFASHLRRMRKLYSERRDAMSEAITRHFGPLAPIYGGSSGMHLSIKLQPQYPDQIISQQAFSERLIARPLSAYIISPALPCNGYILGYAQVPSAEMDANIAHLARLVKTY</sequence>
<dbReference type="SUPFAM" id="SSF53383">
    <property type="entry name" value="PLP-dependent transferases"/>
    <property type="match status" value="1"/>
</dbReference>
<dbReference type="PRINTS" id="PR00035">
    <property type="entry name" value="HTHGNTR"/>
</dbReference>
<dbReference type="KEGG" id="ifl:C1H71_15285"/>
<dbReference type="GO" id="GO:0030170">
    <property type="term" value="F:pyridoxal phosphate binding"/>
    <property type="evidence" value="ECO:0007669"/>
    <property type="project" value="InterPro"/>
</dbReference>
<dbReference type="Pfam" id="PF00155">
    <property type="entry name" value="Aminotran_1_2"/>
    <property type="match status" value="1"/>
</dbReference>
<evidence type="ECO:0000256" key="2">
    <source>
        <dbReference type="ARBA" id="ARBA00021531"/>
    </source>
</evidence>
<keyword evidence="3" id="KW-0663">Pyridoxal phosphate</keyword>
<organism evidence="8 9">
    <name type="scientific">Iodobacter fluviatilis</name>
    <dbReference type="NCBI Taxonomy" id="537"/>
    <lineage>
        <taxon>Bacteria</taxon>
        <taxon>Pseudomonadati</taxon>
        <taxon>Pseudomonadota</taxon>
        <taxon>Betaproteobacteria</taxon>
        <taxon>Neisseriales</taxon>
        <taxon>Chitinibacteraceae</taxon>
        <taxon>Iodobacter</taxon>
    </lineage>
</organism>
<name>A0A7G3GBR7_9NEIS</name>
<dbReference type="Pfam" id="PF00392">
    <property type="entry name" value="GntR"/>
    <property type="match status" value="1"/>
</dbReference>
<evidence type="ECO:0000256" key="3">
    <source>
        <dbReference type="ARBA" id="ARBA00022898"/>
    </source>
</evidence>
<keyword evidence="4" id="KW-0805">Transcription regulation</keyword>
<evidence type="ECO:0000256" key="1">
    <source>
        <dbReference type="ARBA" id="ARBA00005384"/>
    </source>
</evidence>
<feature type="domain" description="HTH gntR-type" evidence="7">
    <location>
        <begin position="19"/>
        <end position="86"/>
    </location>
</feature>
<accession>A0A7G3GBR7</accession>
<dbReference type="GO" id="GO:0008483">
    <property type="term" value="F:transaminase activity"/>
    <property type="evidence" value="ECO:0007669"/>
    <property type="project" value="UniProtKB-KW"/>
</dbReference>
<evidence type="ECO:0000313" key="9">
    <source>
        <dbReference type="Proteomes" id="UP000515917"/>
    </source>
</evidence>
<evidence type="ECO:0000313" key="8">
    <source>
        <dbReference type="EMBL" id="QBC44761.1"/>
    </source>
</evidence>
<dbReference type="Proteomes" id="UP000515917">
    <property type="component" value="Chromosome"/>
</dbReference>
<dbReference type="SUPFAM" id="SSF46785">
    <property type="entry name" value="Winged helix' DNA-binding domain"/>
    <property type="match status" value="1"/>
</dbReference>
<evidence type="ECO:0000259" key="7">
    <source>
        <dbReference type="PROSITE" id="PS50949"/>
    </source>
</evidence>
<reference evidence="8 9" key="1">
    <citation type="submission" date="2018-01" db="EMBL/GenBank/DDBJ databases">
        <title>Genome sequence of Iodobacter sp. strain PCH194 isolated from Indian Trans-Himalaya.</title>
        <authorList>
            <person name="Kumar V."/>
            <person name="Thakur V."/>
            <person name="Kumar S."/>
            <person name="Singh D."/>
        </authorList>
    </citation>
    <scope>NUCLEOTIDE SEQUENCE [LARGE SCALE GENOMIC DNA]</scope>
    <source>
        <strain evidence="8 9">PCH194</strain>
    </source>
</reference>
<keyword evidence="6" id="KW-0804">Transcription</keyword>